<keyword evidence="9 15" id="KW-0479">Metal-binding</keyword>
<dbReference type="GO" id="GO:0033499">
    <property type="term" value="P:galactose catabolic process via UDP-galactose, Leloir pathway"/>
    <property type="evidence" value="ECO:0007669"/>
    <property type="project" value="TreeGrafter"/>
</dbReference>
<dbReference type="PANTHER" id="PTHR11943">
    <property type="entry name" value="GALACTOSE-1-PHOSPHATE URIDYLYLTRANSFERASE"/>
    <property type="match status" value="1"/>
</dbReference>
<evidence type="ECO:0000259" key="16">
    <source>
        <dbReference type="Pfam" id="PF01087"/>
    </source>
</evidence>
<dbReference type="OrthoDB" id="9769064at2"/>
<dbReference type="Gene3D" id="3.30.428.10">
    <property type="entry name" value="HIT-like"/>
    <property type="match status" value="2"/>
</dbReference>
<proteinExistence type="inferred from homology"/>
<evidence type="ECO:0000256" key="11">
    <source>
        <dbReference type="ARBA" id="ARBA00023144"/>
    </source>
</evidence>
<evidence type="ECO:0000256" key="14">
    <source>
        <dbReference type="PIRSR" id="PIRSR000808-1"/>
    </source>
</evidence>
<comment type="pathway">
    <text evidence="3 15">Carbohydrate metabolism; galactose metabolism.</text>
</comment>
<evidence type="ECO:0000256" key="2">
    <source>
        <dbReference type="ARBA" id="ARBA00001947"/>
    </source>
</evidence>
<dbReference type="InterPro" id="IPR005849">
    <property type="entry name" value="GalP_Utransf_N"/>
</dbReference>
<keyword evidence="11 15" id="KW-0299">Galactose metabolism</keyword>
<dbReference type="PROSITE" id="PS00117">
    <property type="entry name" value="GAL_P_UDP_TRANSF_I"/>
    <property type="match status" value="1"/>
</dbReference>
<dbReference type="EMBL" id="VOHM01000005">
    <property type="protein sequence ID" value="TWT26923.1"/>
    <property type="molecule type" value="Genomic_DNA"/>
</dbReference>
<evidence type="ECO:0000313" key="18">
    <source>
        <dbReference type="EMBL" id="TWT26923.1"/>
    </source>
</evidence>
<dbReference type="SUPFAM" id="SSF54197">
    <property type="entry name" value="HIT-like"/>
    <property type="match status" value="2"/>
</dbReference>
<gene>
    <name evidence="18" type="primary">galT</name>
    <name evidence="18" type="ORF">FRX94_03535</name>
</gene>
<reference evidence="18 19" key="1">
    <citation type="submission" date="2019-08" db="EMBL/GenBank/DDBJ databases">
        <authorList>
            <person name="Lei W."/>
        </authorList>
    </citation>
    <scope>NUCLEOTIDE SEQUENCE [LARGE SCALE GENOMIC DNA]</scope>
    <source>
        <strain evidence="18 19">CCUG 58627</strain>
    </source>
</reference>
<dbReference type="RefSeq" id="WP_146323741.1">
    <property type="nucleotide sequence ID" value="NZ_BAABLR010000015.1"/>
</dbReference>
<comment type="catalytic activity">
    <reaction evidence="1 15">
        <text>alpha-D-galactose 1-phosphate + UDP-alpha-D-glucose = alpha-D-glucose 1-phosphate + UDP-alpha-D-galactose</text>
        <dbReference type="Rhea" id="RHEA:13989"/>
        <dbReference type="ChEBI" id="CHEBI:58336"/>
        <dbReference type="ChEBI" id="CHEBI:58601"/>
        <dbReference type="ChEBI" id="CHEBI:58885"/>
        <dbReference type="ChEBI" id="CHEBI:66914"/>
        <dbReference type="EC" id="2.7.7.12"/>
    </reaction>
</comment>
<comment type="cofactor">
    <cofactor evidence="2">
        <name>Zn(2+)</name>
        <dbReference type="ChEBI" id="CHEBI:29105"/>
    </cofactor>
</comment>
<evidence type="ECO:0000313" key="19">
    <source>
        <dbReference type="Proteomes" id="UP000320791"/>
    </source>
</evidence>
<accession>A0A5C5UMX2</accession>
<protein>
    <recommendedName>
        <fullName evidence="6 13">Galactose-1-phosphate uridylyltransferase</fullName>
        <ecNumber evidence="5 13">2.7.7.12</ecNumber>
    </recommendedName>
</protein>
<dbReference type="UniPathway" id="UPA00214"/>
<keyword evidence="10" id="KW-0862">Zinc</keyword>
<dbReference type="InterPro" id="IPR005850">
    <property type="entry name" value="GalP_Utransf_C"/>
</dbReference>
<keyword evidence="7 15" id="KW-0808">Transferase</keyword>
<evidence type="ECO:0000256" key="1">
    <source>
        <dbReference type="ARBA" id="ARBA00001107"/>
    </source>
</evidence>
<keyword evidence="12 15" id="KW-0119">Carbohydrate metabolism</keyword>
<keyword evidence="8 15" id="KW-0548">Nucleotidyltransferase</keyword>
<evidence type="ECO:0000256" key="13">
    <source>
        <dbReference type="NCBIfam" id="TIGR00209"/>
    </source>
</evidence>
<evidence type="ECO:0000256" key="10">
    <source>
        <dbReference type="ARBA" id="ARBA00022833"/>
    </source>
</evidence>
<dbReference type="Pfam" id="PF02744">
    <property type="entry name" value="GalP_UDP_tr_C"/>
    <property type="match status" value="1"/>
</dbReference>
<feature type="domain" description="Galactose-1-phosphate uridyl transferase C-terminal" evidence="17">
    <location>
        <begin position="217"/>
        <end position="371"/>
    </location>
</feature>
<evidence type="ECO:0000256" key="4">
    <source>
        <dbReference type="ARBA" id="ARBA00010951"/>
    </source>
</evidence>
<evidence type="ECO:0000256" key="3">
    <source>
        <dbReference type="ARBA" id="ARBA00004947"/>
    </source>
</evidence>
<evidence type="ECO:0000256" key="6">
    <source>
        <dbReference type="ARBA" id="ARBA00016340"/>
    </source>
</evidence>
<evidence type="ECO:0000256" key="8">
    <source>
        <dbReference type="ARBA" id="ARBA00022695"/>
    </source>
</evidence>
<evidence type="ECO:0000256" key="5">
    <source>
        <dbReference type="ARBA" id="ARBA00012384"/>
    </source>
</evidence>
<feature type="domain" description="Galactose-1-phosphate uridyl transferase N-terminal" evidence="16">
    <location>
        <begin position="47"/>
        <end position="208"/>
    </location>
</feature>
<evidence type="ECO:0000256" key="9">
    <source>
        <dbReference type="ARBA" id="ARBA00022723"/>
    </source>
</evidence>
<dbReference type="GO" id="GO:0008270">
    <property type="term" value="F:zinc ion binding"/>
    <property type="evidence" value="ECO:0007669"/>
    <property type="project" value="InterPro"/>
</dbReference>
<dbReference type="AlphaFoldDB" id="A0A5C5UMX2"/>
<comment type="caution">
    <text evidence="18">The sequence shown here is derived from an EMBL/GenBank/DDBJ whole genome shotgun (WGS) entry which is preliminary data.</text>
</comment>
<sequence>MVHVRKTSTTLADGRELIYFDDREPWVSGAETRNLVDSRELPPSNTFSEMRRDPLTGDWVVMAAHRMNRTFMPPANENPLAPTKPGELPTEIPADDYDVVVFENRFPSLTLHMEVGDDFETSVDGFVERAPALARCEVVCFTADPDSNFRDLSPERVRTVIEAWVDRTRELSKLPGIQLVFPFENRGPEIGVTLQHPHGQIYSYPFLPPRSRAIVDRAKAYQAETGRDLFEDVIAAEQGGERVIIQTEHWIAYVPAAAKWPLELILTTKRKVADFTELSEEEKRELATVYLDILHRVDRFFEGVEKTPYIAAWNQAPVGADREFGRFHLHLFSLMRSPGRMKYLAGTESAMGAWNNDTTPELIAARFKELAHD</sequence>
<dbReference type="InterPro" id="IPR001937">
    <property type="entry name" value="GalP_UDPtransf1"/>
</dbReference>
<dbReference type="PIRSF" id="PIRSF000808">
    <property type="entry name" value="GalT"/>
    <property type="match status" value="1"/>
</dbReference>
<feature type="active site" description="Tele-UMP-histidine intermediate" evidence="14">
    <location>
        <position position="198"/>
    </location>
</feature>
<evidence type="ECO:0000256" key="7">
    <source>
        <dbReference type="ARBA" id="ARBA00022679"/>
    </source>
</evidence>
<dbReference type="GO" id="GO:0005737">
    <property type="term" value="C:cytoplasm"/>
    <property type="evidence" value="ECO:0007669"/>
    <property type="project" value="TreeGrafter"/>
</dbReference>
<dbReference type="PANTHER" id="PTHR11943:SF1">
    <property type="entry name" value="GALACTOSE-1-PHOSPHATE URIDYLYLTRANSFERASE"/>
    <property type="match status" value="1"/>
</dbReference>
<evidence type="ECO:0000256" key="12">
    <source>
        <dbReference type="ARBA" id="ARBA00023277"/>
    </source>
</evidence>
<name>A0A5C5UMX2_9CORY</name>
<dbReference type="GO" id="GO:0008108">
    <property type="term" value="F:UDP-glucose:hexose-1-phosphate uridylyltransferase activity"/>
    <property type="evidence" value="ECO:0007669"/>
    <property type="project" value="UniProtKB-UniRule"/>
</dbReference>
<dbReference type="Proteomes" id="UP000320791">
    <property type="component" value="Unassembled WGS sequence"/>
</dbReference>
<organism evidence="18 19">
    <name type="scientific">Corynebacterium canis</name>
    <dbReference type="NCBI Taxonomy" id="679663"/>
    <lineage>
        <taxon>Bacteria</taxon>
        <taxon>Bacillati</taxon>
        <taxon>Actinomycetota</taxon>
        <taxon>Actinomycetes</taxon>
        <taxon>Mycobacteriales</taxon>
        <taxon>Corynebacteriaceae</taxon>
        <taxon>Corynebacterium</taxon>
    </lineage>
</organism>
<dbReference type="InterPro" id="IPR036265">
    <property type="entry name" value="HIT-like_sf"/>
</dbReference>
<evidence type="ECO:0000259" key="17">
    <source>
        <dbReference type="Pfam" id="PF02744"/>
    </source>
</evidence>
<keyword evidence="19" id="KW-1185">Reference proteome</keyword>
<comment type="similarity">
    <text evidence="4 15">Belongs to the galactose-1-phosphate uridylyltransferase type 1 family.</text>
</comment>
<dbReference type="NCBIfam" id="TIGR00209">
    <property type="entry name" value="galT_1"/>
    <property type="match status" value="1"/>
</dbReference>
<evidence type="ECO:0000256" key="15">
    <source>
        <dbReference type="RuleBase" id="RU000506"/>
    </source>
</evidence>
<dbReference type="InterPro" id="IPR019779">
    <property type="entry name" value="GalP_UDPtransf1_His-AS"/>
</dbReference>
<dbReference type="EC" id="2.7.7.12" evidence="5 13"/>
<dbReference type="Pfam" id="PF01087">
    <property type="entry name" value="GalP_UDP_transf"/>
    <property type="match status" value="1"/>
</dbReference>